<proteinExistence type="predicted"/>
<dbReference type="Proteomes" id="UP000645217">
    <property type="component" value="Unassembled WGS sequence"/>
</dbReference>
<evidence type="ECO:0000256" key="5">
    <source>
        <dbReference type="ARBA" id="ARBA00022989"/>
    </source>
</evidence>
<dbReference type="PROSITE" id="PS50928">
    <property type="entry name" value="ABC_TM1"/>
    <property type="match status" value="2"/>
</dbReference>
<evidence type="ECO:0000313" key="10">
    <source>
        <dbReference type="Proteomes" id="UP000645217"/>
    </source>
</evidence>
<feature type="domain" description="ABC transmembrane type-1" evidence="8">
    <location>
        <begin position="376"/>
        <end position="562"/>
    </location>
</feature>
<dbReference type="PANTHER" id="PTHR43227:SF8">
    <property type="entry name" value="DIACETYLCHITOBIOSE UPTAKE SYSTEM PERMEASE PROTEIN DASB"/>
    <property type="match status" value="1"/>
</dbReference>
<feature type="transmembrane region" description="Helical" evidence="7">
    <location>
        <begin position="268"/>
        <end position="290"/>
    </location>
</feature>
<dbReference type="InterPro" id="IPR035906">
    <property type="entry name" value="MetI-like_sf"/>
</dbReference>
<reference evidence="9" key="1">
    <citation type="journal article" date="2014" name="Int. J. Syst. Evol. Microbiol.">
        <title>Complete genome sequence of Corynebacterium casei LMG S-19264T (=DSM 44701T), isolated from a smear-ripened cheese.</title>
        <authorList>
            <consortium name="US DOE Joint Genome Institute (JGI-PGF)"/>
            <person name="Walter F."/>
            <person name="Albersmeier A."/>
            <person name="Kalinowski J."/>
            <person name="Ruckert C."/>
        </authorList>
    </citation>
    <scope>NUCLEOTIDE SEQUENCE</scope>
    <source>
        <strain evidence="9">JCM 13064</strain>
    </source>
</reference>
<keyword evidence="10" id="KW-1185">Reference proteome</keyword>
<name>A0A917R338_9ACTN</name>
<feature type="transmembrane region" description="Helical" evidence="7">
    <location>
        <begin position="209"/>
        <end position="234"/>
    </location>
</feature>
<organism evidence="9 10">
    <name type="scientific">Sphaerisporangium melleum</name>
    <dbReference type="NCBI Taxonomy" id="321316"/>
    <lineage>
        <taxon>Bacteria</taxon>
        <taxon>Bacillati</taxon>
        <taxon>Actinomycetota</taxon>
        <taxon>Actinomycetes</taxon>
        <taxon>Streptosporangiales</taxon>
        <taxon>Streptosporangiaceae</taxon>
        <taxon>Sphaerisporangium</taxon>
    </lineage>
</organism>
<keyword evidence="4 7" id="KW-0812">Transmembrane</keyword>
<evidence type="ECO:0000256" key="1">
    <source>
        <dbReference type="ARBA" id="ARBA00004651"/>
    </source>
</evidence>
<feature type="transmembrane region" description="Helical" evidence="7">
    <location>
        <begin position="160"/>
        <end position="188"/>
    </location>
</feature>
<evidence type="ECO:0000259" key="8">
    <source>
        <dbReference type="PROSITE" id="PS50928"/>
    </source>
</evidence>
<dbReference type="GO" id="GO:0005886">
    <property type="term" value="C:plasma membrane"/>
    <property type="evidence" value="ECO:0007669"/>
    <property type="project" value="UniProtKB-SubCell"/>
</dbReference>
<dbReference type="GO" id="GO:0055085">
    <property type="term" value="P:transmembrane transport"/>
    <property type="evidence" value="ECO:0007669"/>
    <property type="project" value="InterPro"/>
</dbReference>
<accession>A0A917R338</accession>
<reference evidence="9" key="2">
    <citation type="submission" date="2020-09" db="EMBL/GenBank/DDBJ databases">
        <authorList>
            <person name="Sun Q."/>
            <person name="Ohkuma M."/>
        </authorList>
    </citation>
    <scope>NUCLEOTIDE SEQUENCE</scope>
    <source>
        <strain evidence="9">JCM 13064</strain>
    </source>
</reference>
<feature type="transmembrane region" description="Helical" evidence="7">
    <location>
        <begin position="111"/>
        <end position="136"/>
    </location>
</feature>
<evidence type="ECO:0000256" key="6">
    <source>
        <dbReference type="ARBA" id="ARBA00023136"/>
    </source>
</evidence>
<keyword evidence="2" id="KW-0813">Transport</keyword>
<evidence type="ECO:0000256" key="2">
    <source>
        <dbReference type="ARBA" id="ARBA00022448"/>
    </source>
</evidence>
<dbReference type="PANTHER" id="PTHR43227">
    <property type="entry name" value="BLL4140 PROTEIN"/>
    <property type="match status" value="1"/>
</dbReference>
<comment type="subcellular location">
    <subcellularLocation>
        <location evidence="1">Cell membrane</location>
        <topology evidence="1">Multi-pass membrane protein</topology>
    </subcellularLocation>
</comment>
<gene>
    <name evidence="9" type="ORF">GCM10007964_29840</name>
</gene>
<dbReference type="EMBL" id="BMNT01000014">
    <property type="protein sequence ID" value="GGK85354.1"/>
    <property type="molecule type" value="Genomic_DNA"/>
</dbReference>
<dbReference type="AlphaFoldDB" id="A0A917R338"/>
<evidence type="ECO:0000313" key="9">
    <source>
        <dbReference type="EMBL" id="GGK85354.1"/>
    </source>
</evidence>
<feature type="transmembrane region" description="Helical" evidence="7">
    <location>
        <begin position="540"/>
        <end position="567"/>
    </location>
</feature>
<feature type="transmembrane region" description="Helical" evidence="7">
    <location>
        <begin position="383"/>
        <end position="401"/>
    </location>
</feature>
<dbReference type="CDD" id="cd06261">
    <property type="entry name" value="TM_PBP2"/>
    <property type="match status" value="1"/>
</dbReference>
<evidence type="ECO:0000256" key="3">
    <source>
        <dbReference type="ARBA" id="ARBA00022475"/>
    </source>
</evidence>
<feature type="transmembrane region" description="Helical" evidence="7">
    <location>
        <begin position="413"/>
        <end position="434"/>
    </location>
</feature>
<feature type="transmembrane region" description="Helical" evidence="7">
    <location>
        <begin position="76"/>
        <end position="99"/>
    </location>
</feature>
<dbReference type="SUPFAM" id="SSF161098">
    <property type="entry name" value="MetI-like"/>
    <property type="match status" value="2"/>
</dbReference>
<protein>
    <recommendedName>
        <fullName evidence="8">ABC transmembrane type-1 domain-containing protein</fullName>
    </recommendedName>
</protein>
<evidence type="ECO:0000256" key="4">
    <source>
        <dbReference type="ARBA" id="ARBA00022692"/>
    </source>
</evidence>
<dbReference type="InterPro" id="IPR000515">
    <property type="entry name" value="MetI-like"/>
</dbReference>
<feature type="transmembrane region" description="Helical" evidence="7">
    <location>
        <begin position="496"/>
        <end position="520"/>
    </location>
</feature>
<dbReference type="InterPro" id="IPR050809">
    <property type="entry name" value="UgpAE/MalFG_permease"/>
</dbReference>
<feature type="transmembrane region" description="Helical" evidence="7">
    <location>
        <begin position="316"/>
        <end position="339"/>
    </location>
</feature>
<keyword evidence="6 7" id="KW-0472">Membrane</keyword>
<keyword evidence="5 7" id="KW-1133">Transmembrane helix</keyword>
<dbReference type="Gene3D" id="1.10.3720.10">
    <property type="entry name" value="MetI-like"/>
    <property type="match status" value="2"/>
</dbReference>
<feature type="transmembrane region" description="Helical" evidence="7">
    <location>
        <begin position="440"/>
        <end position="463"/>
    </location>
</feature>
<feature type="transmembrane region" description="Helical" evidence="7">
    <location>
        <begin position="32"/>
        <end position="56"/>
    </location>
</feature>
<comment type="caution">
    <text evidence="9">The sequence shown here is derived from an EMBL/GenBank/DDBJ whole genome shotgun (WGS) entry which is preliminary data.</text>
</comment>
<feature type="domain" description="ABC transmembrane type-1" evidence="8">
    <location>
        <begin position="81"/>
        <end position="286"/>
    </location>
</feature>
<sequence>MTGGDAFLFDLTPHHDVRAPARWQGTGRHGGWVYLLPAAALVSAVLLAPLAVTAVTSLTGGPSAYLSVLTDQDVRFALLHSLGWLLLALGVCGLGLGLARLAQDAGPRTRALLLAALALPAVTSPLTAGTAFRLIFDADPARGTVSALLPGGAPFLGPGWIWLVLGLAFVWQWTGLACLAFQVGLANLPTGLLRVARVFGAGRLRRFRAVVAPALFPTAGLVMLVVLTAAVRVFELVLVGAPGSVQARVDVVGLFWWRHRGDLGDGPAAALGVLLTVMAMAVAAVTALLWRVRRNWTDAGPPARLAAPPTRRRGPAALTGAAAVAIALIWALPFAVLLLTSLRSPEAVATSGWWTGGYGLGSFREAFEGGVFAGALGATAERAVLVAALVVLFAVPAAYALTPGRLPARAQRIAAAVAVLLAVLPPQVAAMPLAEMLGALVGVTVVLAVIQAALVLPLGVLLLRGAFIAVPRPVVLRPLAEGRSAIARMTVESGPAVLAVAVLAFVLAWNDLVAGLLLNWPAADQAPLVVLQQTRHFSTSAGAFAAQEVVLTVVPVVLALATGRVLARGLTRGVRR</sequence>
<keyword evidence="3" id="KW-1003">Cell membrane</keyword>
<evidence type="ECO:0000256" key="7">
    <source>
        <dbReference type="SAM" id="Phobius"/>
    </source>
</evidence>
<dbReference type="RefSeq" id="WP_189163589.1">
    <property type="nucleotide sequence ID" value="NZ_BMNT01000014.1"/>
</dbReference>